<dbReference type="GO" id="GO:0005829">
    <property type="term" value="C:cytosol"/>
    <property type="evidence" value="ECO:0007669"/>
    <property type="project" value="TreeGrafter"/>
</dbReference>
<keyword evidence="5" id="KW-0464">Manganese</keyword>
<dbReference type="InterPro" id="IPR029149">
    <property type="entry name" value="Creatin/AminoP/Spt16_N"/>
</dbReference>
<evidence type="ECO:0000313" key="7">
    <source>
        <dbReference type="Ensembl" id="ENSHHUP00000016534.1"/>
    </source>
</evidence>
<reference evidence="8" key="1">
    <citation type="submission" date="2018-06" db="EMBL/GenBank/DDBJ databases">
        <title>Genome assembly of Danube salmon.</title>
        <authorList>
            <person name="Macqueen D.J."/>
            <person name="Gundappa M.K."/>
        </authorList>
    </citation>
    <scope>NUCLEOTIDE SEQUENCE [LARGE SCALE GENOMIC DNA]</scope>
</reference>
<evidence type="ECO:0000256" key="4">
    <source>
        <dbReference type="ARBA" id="ARBA00022801"/>
    </source>
</evidence>
<dbReference type="GO" id="GO:0030145">
    <property type="term" value="F:manganese ion binding"/>
    <property type="evidence" value="ECO:0007669"/>
    <property type="project" value="InterPro"/>
</dbReference>
<dbReference type="InterPro" id="IPR000994">
    <property type="entry name" value="Pept_M24"/>
</dbReference>
<evidence type="ECO:0000256" key="5">
    <source>
        <dbReference type="ARBA" id="ARBA00023211"/>
    </source>
</evidence>
<dbReference type="AlphaFoldDB" id="A0A4W5KZ24"/>
<evidence type="ECO:0000259" key="6">
    <source>
        <dbReference type="SMART" id="SM01011"/>
    </source>
</evidence>
<comment type="similarity">
    <text evidence="2">Belongs to the peptidase M24B family.</text>
</comment>
<dbReference type="InterPro" id="IPR036005">
    <property type="entry name" value="Creatinase/aminopeptidase-like"/>
</dbReference>
<dbReference type="SUPFAM" id="SSF55920">
    <property type="entry name" value="Creatinase/aminopeptidase"/>
    <property type="match status" value="1"/>
</dbReference>
<reference evidence="7" key="2">
    <citation type="submission" date="2025-08" db="UniProtKB">
        <authorList>
            <consortium name="Ensembl"/>
        </authorList>
    </citation>
    <scope>IDENTIFICATION</scope>
</reference>
<keyword evidence="4" id="KW-0378">Hydrolase</keyword>
<protein>
    <recommendedName>
        <fullName evidence="6">Aminopeptidase P N-terminal domain-containing protein</fullName>
    </recommendedName>
</protein>
<dbReference type="GO" id="GO:0006508">
    <property type="term" value="P:proteolysis"/>
    <property type="evidence" value="ECO:0007669"/>
    <property type="project" value="TreeGrafter"/>
</dbReference>
<dbReference type="Pfam" id="PF00557">
    <property type="entry name" value="Peptidase_M24"/>
    <property type="match status" value="1"/>
</dbReference>
<feature type="domain" description="Aminopeptidase P N-terminal" evidence="6">
    <location>
        <begin position="33"/>
        <end position="165"/>
    </location>
</feature>
<dbReference type="Proteomes" id="UP000314982">
    <property type="component" value="Unassembled WGS sequence"/>
</dbReference>
<dbReference type="SUPFAM" id="SSF53092">
    <property type="entry name" value="Creatinase/prolidase N-terminal domain"/>
    <property type="match status" value="1"/>
</dbReference>
<keyword evidence="3" id="KW-0479">Metal-binding</keyword>
<dbReference type="STRING" id="62062.ENSHHUP00000016534"/>
<dbReference type="InterPro" id="IPR007865">
    <property type="entry name" value="Aminopep_P_N"/>
</dbReference>
<evidence type="ECO:0000313" key="8">
    <source>
        <dbReference type="Proteomes" id="UP000314982"/>
    </source>
</evidence>
<dbReference type="PANTHER" id="PTHR43226">
    <property type="entry name" value="XAA-PRO AMINOPEPTIDASE 3"/>
    <property type="match status" value="1"/>
</dbReference>
<keyword evidence="8" id="KW-1185">Reference proteome</keyword>
<accession>A0A4W5KZ24</accession>
<dbReference type="GO" id="GO:0070006">
    <property type="term" value="F:metalloaminopeptidase activity"/>
    <property type="evidence" value="ECO:0007669"/>
    <property type="project" value="InterPro"/>
</dbReference>
<evidence type="ECO:0000256" key="2">
    <source>
        <dbReference type="ARBA" id="ARBA00008766"/>
    </source>
</evidence>
<dbReference type="InterPro" id="IPR052433">
    <property type="entry name" value="X-Pro_dipept-like"/>
</dbReference>
<evidence type="ECO:0000256" key="1">
    <source>
        <dbReference type="ARBA" id="ARBA00001936"/>
    </source>
</evidence>
<dbReference type="Gene3D" id="3.90.230.10">
    <property type="entry name" value="Creatinase/methionine aminopeptidase superfamily"/>
    <property type="match status" value="1"/>
</dbReference>
<reference evidence="7" key="3">
    <citation type="submission" date="2025-09" db="UniProtKB">
        <authorList>
            <consortium name="Ensembl"/>
        </authorList>
    </citation>
    <scope>IDENTIFICATION</scope>
</reference>
<dbReference type="Ensembl" id="ENSHHUT00000017126.1">
    <property type="protein sequence ID" value="ENSHHUP00000016534.1"/>
    <property type="gene ID" value="ENSHHUG00000010297.1"/>
</dbReference>
<sequence>MNWQELLFQNESLILTLLRFGNYKKDRMQFRLFEKSVYENRRSVLKRNVGSGLIVLMGNEESSMNYEHNWYPYRQDSNFLYYFGLNTTGLAAVIDIESGEEIIFGNELTIDDVVWTGALPSISEMALEVGVTVTRPYNAIEQAIRAALASGRKVHILPPYRPENKIKLSEWFRVPVRGLDELVSVTLIKAIVSQRSYKEAREVAEMHQATLTSGKMHLAAMRYAKPGMKEYEVMAKVKEVAHANNSSISFNPIVTIHGETLHNLYSANTIRDGQMILCDAGASNDMNYAGDLTCTFPVGEKFTSKQKDVYEIVLNSHNAAIAMLKPGVLYKDVYLTACQKIVEGMQSLGLMKGNAQDAVAAGAHALFFQCGLGHMIGLDVHDMEDLGDTQFGMKSFGIRVEEDFLITEEGYQQIGERLPITVDEVEAVRADYEQF</sequence>
<dbReference type="PANTHER" id="PTHR43226:SF4">
    <property type="entry name" value="XAA-PRO AMINOPEPTIDASE 3"/>
    <property type="match status" value="1"/>
</dbReference>
<dbReference type="Pfam" id="PF05195">
    <property type="entry name" value="AMP_N"/>
    <property type="match status" value="1"/>
</dbReference>
<organism evidence="7 8">
    <name type="scientific">Hucho hucho</name>
    <name type="common">huchen</name>
    <dbReference type="NCBI Taxonomy" id="62062"/>
    <lineage>
        <taxon>Eukaryota</taxon>
        <taxon>Metazoa</taxon>
        <taxon>Chordata</taxon>
        <taxon>Craniata</taxon>
        <taxon>Vertebrata</taxon>
        <taxon>Euteleostomi</taxon>
        <taxon>Actinopterygii</taxon>
        <taxon>Neopterygii</taxon>
        <taxon>Teleostei</taxon>
        <taxon>Protacanthopterygii</taxon>
        <taxon>Salmoniformes</taxon>
        <taxon>Salmonidae</taxon>
        <taxon>Salmoninae</taxon>
        <taxon>Hucho</taxon>
    </lineage>
</organism>
<dbReference type="SMART" id="SM01011">
    <property type="entry name" value="AMP_N"/>
    <property type="match status" value="1"/>
</dbReference>
<name>A0A4W5KZ24_9TELE</name>
<proteinExistence type="inferred from homology"/>
<dbReference type="Gene3D" id="3.40.350.10">
    <property type="entry name" value="Creatinase/prolidase N-terminal domain"/>
    <property type="match status" value="1"/>
</dbReference>
<comment type="cofactor">
    <cofactor evidence="1">
        <name>Mn(2+)</name>
        <dbReference type="ChEBI" id="CHEBI:29035"/>
    </cofactor>
</comment>
<dbReference type="GeneTree" id="ENSGT00940000153657"/>
<evidence type="ECO:0000256" key="3">
    <source>
        <dbReference type="ARBA" id="ARBA00022723"/>
    </source>
</evidence>